<dbReference type="Proteomes" id="UP000697710">
    <property type="component" value="Unassembled WGS sequence"/>
</dbReference>
<dbReference type="Pfam" id="PF01364">
    <property type="entry name" value="Peptidase_C25"/>
    <property type="match status" value="1"/>
</dbReference>
<evidence type="ECO:0000259" key="4">
    <source>
        <dbReference type="Pfam" id="PF08126"/>
    </source>
</evidence>
<proteinExistence type="predicted"/>
<dbReference type="GO" id="GO:0004197">
    <property type="term" value="F:cysteine-type endopeptidase activity"/>
    <property type="evidence" value="ECO:0007669"/>
    <property type="project" value="InterPro"/>
</dbReference>
<sequence length="1155" mass="123978">MRRFLTTGVFLGLTIAVPALAADLATLPTIDVVSSDDTGVRLECAFPDLSMDEVSLGGEVYVSLTIPGGGIVGEVGAPALPTFSRLVAIPDHAGVRVSVVPLEVEEIRDVALAPVTSGRPGELAIDDAAYASDRFDDLADATLGEPALLRDLRVVNLTFQPVHYNPAEKTLRVVRRMQVQVDFTGEDLRNVALVPARPIPPSFDRIYRELVLNYSDAARDEAVAAGSYVVICRNDAGVISRLQPLLDWRRRMGYPVVLATTSETGTTTTAIKSYLQTAYNTWETPPEFIVLAGDADGSYPVPTWFENISGYSGEGDHPYTTLAGGDILADAHIGRLSFANYSDLELIVEKILTYETNPTLDDPGWYSRACLVGDPSSSGQSTITVNQWLKERLRDLHYTEIDTIWSSPFVSQMTLALNKGGTVFNYRGYLGMSGWSNALSEALTNRAKMPFAVVITCDTGSFAGATSRTEGLLRAGVPGTPAGAIAAIGTSTIGTHTRYNNCMDYGIQRGLVEEGLFQTGVALTRGKLEVYLNYFKTEPARAETWAHWNNLMGDPAVDIYNAYPTALNVTHPAQIAFGANALEIVVEDGFGPLAGVRVCADKDGETHAVGYTDANGYVELPLTNTSIGDLLITATGHDKYPYLATVPVAAEPAYVGYLASTIDDDAAGTSSGNGDGIVNPAETIELPVQVRNFGINPATNVSADLTTTDPYVTILDGNESFGTVGGLTSVWSADDFDFQVAADCPHDHLIRFGLDVTSDTDAWHSLIEVPVVAPALSVLATAVQDGGNSHLDPGETVGLTATLKNLGGAAASDVVATLFSDTPFITVQDAAGTFGSIAVGGISSNIFDSFTVTASPATYQGYLAALRLALTYSSGVIDTVEFTVRVGTKTSVDPVGPDLYGYYAFDDTDTAYGDAPVYQWVEIDADLGGSGTKVTLGDYGSYQDKSKTVDVPFPFQYYGRLYDRATICSNGWVAMGNTYLTSYRNWTIPGAGGPDAMIAPFWDDLTEANGGEVYQWYDPETRRWIIEWSRMRCDYNGATETFEVIFYDPAYYPTATGDGKIVFQYQTVSISDPVDGYVTVGIENHDQNDGVLYTYFNQYTEGAAPVVANRAIAFVPSDDRAMGTLFGDVLNGSHGNDPLAGAEVLVVEEGRRFFT</sequence>
<dbReference type="SUPFAM" id="SSF52129">
    <property type="entry name" value="Caspase-like"/>
    <property type="match status" value="1"/>
</dbReference>
<organism evidence="5 6">
    <name type="scientific">Eiseniibacteriota bacterium</name>
    <dbReference type="NCBI Taxonomy" id="2212470"/>
    <lineage>
        <taxon>Bacteria</taxon>
        <taxon>Candidatus Eiseniibacteriota</taxon>
    </lineage>
</organism>
<evidence type="ECO:0000313" key="6">
    <source>
        <dbReference type="Proteomes" id="UP000697710"/>
    </source>
</evidence>
<dbReference type="Gene3D" id="3.40.50.10390">
    <property type="entry name" value="Gingipain r, domain 1"/>
    <property type="match status" value="1"/>
</dbReference>
<dbReference type="Gene3D" id="3.40.50.1460">
    <property type="match status" value="1"/>
</dbReference>
<keyword evidence="1 2" id="KW-0732">Signal</keyword>
<evidence type="ECO:0000256" key="2">
    <source>
        <dbReference type="SAM" id="SignalP"/>
    </source>
</evidence>
<feature type="non-terminal residue" evidence="5">
    <location>
        <position position="1155"/>
    </location>
</feature>
<dbReference type="EMBL" id="JAGQHR010000360">
    <property type="protein sequence ID" value="MCA9728354.1"/>
    <property type="molecule type" value="Genomic_DNA"/>
</dbReference>
<feature type="signal peptide" evidence="2">
    <location>
        <begin position="1"/>
        <end position="21"/>
    </location>
</feature>
<evidence type="ECO:0000313" key="5">
    <source>
        <dbReference type="EMBL" id="MCA9728354.1"/>
    </source>
</evidence>
<reference evidence="5" key="2">
    <citation type="journal article" date="2021" name="Microbiome">
        <title>Successional dynamics and alternative stable states in a saline activated sludge microbial community over 9 years.</title>
        <authorList>
            <person name="Wang Y."/>
            <person name="Ye J."/>
            <person name="Ju F."/>
            <person name="Liu L."/>
            <person name="Boyd J.A."/>
            <person name="Deng Y."/>
            <person name="Parks D.H."/>
            <person name="Jiang X."/>
            <person name="Yin X."/>
            <person name="Woodcroft B.J."/>
            <person name="Tyson G.W."/>
            <person name="Hugenholtz P."/>
            <person name="Polz M.F."/>
            <person name="Zhang T."/>
        </authorList>
    </citation>
    <scope>NUCLEOTIDE SEQUENCE</scope>
    <source>
        <strain evidence="5">HKST-UBA01</strain>
    </source>
</reference>
<gene>
    <name evidence="5" type="ORF">KC729_11770</name>
</gene>
<dbReference type="Gene3D" id="2.60.40.10">
    <property type="entry name" value="Immunoglobulins"/>
    <property type="match status" value="1"/>
</dbReference>
<reference evidence="5" key="1">
    <citation type="submission" date="2020-04" db="EMBL/GenBank/DDBJ databases">
        <authorList>
            <person name="Zhang T."/>
        </authorList>
    </citation>
    <scope>NUCLEOTIDE SEQUENCE</scope>
    <source>
        <strain evidence="5">HKST-UBA01</strain>
    </source>
</reference>
<feature type="chain" id="PRO_5037855292" description="Gingipain domain-containing protein" evidence="2">
    <location>
        <begin position="22"/>
        <end position="1155"/>
    </location>
</feature>
<feature type="domain" description="Gingipain propeptide" evidence="4">
    <location>
        <begin position="28"/>
        <end position="184"/>
    </location>
</feature>
<evidence type="ECO:0000256" key="1">
    <source>
        <dbReference type="ARBA" id="ARBA00022729"/>
    </source>
</evidence>
<dbReference type="InterPro" id="IPR012600">
    <property type="entry name" value="Propeptide_C25"/>
</dbReference>
<feature type="domain" description="Gingipain" evidence="3">
    <location>
        <begin position="228"/>
        <end position="557"/>
    </location>
</feature>
<comment type="caution">
    <text evidence="5">The sequence shown here is derived from an EMBL/GenBank/DDBJ whole genome shotgun (WGS) entry which is preliminary data.</text>
</comment>
<protein>
    <recommendedName>
        <fullName evidence="7">Gingipain domain-containing protein</fullName>
    </recommendedName>
</protein>
<dbReference type="InterPro" id="IPR001769">
    <property type="entry name" value="Gingipain"/>
</dbReference>
<dbReference type="InterPro" id="IPR038490">
    <property type="entry name" value="Gingipain_propep_sf"/>
</dbReference>
<dbReference type="Pfam" id="PF08126">
    <property type="entry name" value="Propeptide_C25"/>
    <property type="match status" value="1"/>
</dbReference>
<dbReference type="AlphaFoldDB" id="A0A956RR95"/>
<dbReference type="Gene3D" id="2.60.40.3800">
    <property type="match status" value="1"/>
</dbReference>
<dbReference type="InterPro" id="IPR029031">
    <property type="entry name" value="Gingipain_N_sf"/>
</dbReference>
<accession>A0A956RR95</accession>
<evidence type="ECO:0008006" key="7">
    <source>
        <dbReference type="Google" id="ProtNLM"/>
    </source>
</evidence>
<dbReference type="InterPro" id="IPR013783">
    <property type="entry name" value="Ig-like_fold"/>
</dbReference>
<name>A0A956RR95_UNCEI</name>
<dbReference type="InterPro" id="IPR029030">
    <property type="entry name" value="Caspase-like_dom_sf"/>
</dbReference>
<dbReference type="GO" id="GO:0006508">
    <property type="term" value="P:proteolysis"/>
    <property type="evidence" value="ECO:0007669"/>
    <property type="project" value="InterPro"/>
</dbReference>
<evidence type="ECO:0000259" key="3">
    <source>
        <dbReference type="Pfam" id="PF01364"/>
    </source>
</evidence>